<dbReference type="EMBL" id="JBHSPR010000042">
    <property type="protein sequence ID" value="MFC6021372.1"/>
    <property type="molecule type" value="Genomic_DNA"/>
</dbReference>
<sequence>MSSRSVPRRDRDCRSDDVERALSRVTPLRSSRPVARRTGFIAPDHGGPDLFVHHSSIPTSGDRALREGHRVSFAVEPGAIGPWAVKVVRLHPLRRDLSSDRSSYRRAPRSCSPRSLGRPSLLAFAPADGSIAMFWPAAGGRSTCDGRSRPAS</sequence>
<dbReference type="InterPro" id="IPR012340">
    <property type="entry name" value="NA-bd_OB-fold"/>
</dbReference>
<dbReference type="PROSITE" id="PS51857">
    <property type="entry name" value="CSD_2"/>
    <property type="match status" value="1"/>
</dbReference>
<name>A0ABW1KJU5_9ACTN</name>
<dbReference type="InterPro" id="IPR011129">
    <property type="entry name" value="CSD"/>
</dbReference>
<organism evidence="3 4">
    <name type="scientific">Plantactinospora solaniradicis</name>
    <dbReference type="NCBI Taxonomy" id="1723736"/>
    <lineage>
        <taxon>Bacteria</taxon>
        <taxon>Bacillati</taxon>
        <taxon>Actinomycetota</taxon>
        <taxon>Actinomycetes</taxon>
        <taxon>Micromonosporales</taxon>
        <taxon>Micromonosporaceae</taxon>
        <taxon>Plantactinospora</taxon>
    </lineage>
</organism>
<dbReference type="InterPro" id="IPR002059">
    <property type="entry name" value="CSP_DNA-bd"/>
</dbReference>
<feature type="region of interest" description="Disordered" evidence="1">
    <location>
        <begin position="1"/>
        <end position="48"/>
    </location>
</feature>
<evidence type="ECO:0000259" key="2">
    <source>
        <dbReference type="PROSITE" id="PS51857"/>
    </source>
</evidence>
<proteinExistence type="predicted"/>
<comment type="caution">
    <text evidence="3">The sequence shown here is derived from an EMBL/GenBank/DDBJ whole genome shotgun (WGS) entry which is preliminary data.</text>
</comment>
<feature type="compositionally biased region" description="Basic and acidic residues" evidence="1">
    <location>
        <begin position="7"/>
        <end position="22"/>
    </location>
</feature>
<feature type="domain" description="CSD" evidence="2">
    <location>
        <begin position="24"/>
        <end position="89"/>
    </location>
</feature>
<evidence type="ECO:0000256" key="1">
    <source>
        <dbReference type="SAM" id="MobiDB-lite"/>
    </source>
</evidence>
<dbReference type="Pfam" id="PF00313">
    <property type="entry name" value="CSD"/>
    <property type="match status" value="1"/>
</dbReference>
<dbReference type="SMART" id="SM00357">
    <property type="entry name" value="CSP"/>
    <property type="match status" value="1"/>
</dbReference>
<dbReference type="Proteomes" id="UP001596203">
    <property type="component" value="Unassembled WGS sequence"/>
</dbReference>
<evidence type="ECO:0000313" key="4">
    <source>
        <dbReference type="Proteomes" id="UP001596203"/>
    </source>
</evidence>
<evidence type="ECO:0000313" key="3">
    <source>
        <dbReference type="EMBL" id="MFC6021372.1"/>
    </source>
</evidence>
<dbReference type="SUPFAM" id="SSF50249">
    <property type="entry name" value="Nucleic acid-binding proteins"/>
    <property type="match status" value="1"/>
</dbReference>
<keyword evidence="4" id="KW-1185">Reference proteome</keyword>
<reference evidence="4" key="1">
    <citation type="journal article" date="2019" name="Int. J. Syst. Evol. Microbiol.">
        <title>The Global Catalogue of Microorganisms (GCM) 10K type strain sequencing project: providing services to taxonomists for standard genome sequencing and annotation.</title>
        <authorList>
            <consortium name="The Broad Institute Genomics Platform"/>
            <consortium name="The Broad Institute Genome Sequencing Center for Infectious Disease"/>
            <person name="Wu L."/>
            <person name="Ma J."/>
        </authorList>
    </citation>
    <scope>NUCLEOTIDE SEQUENCE [LARGE SCALE GENOMIC DNA]</scope>
    <source>
        <strain evidence="4">ZS-35-S2</strain>
    </source>
</reference>
<gene>
    <name evidence="3" type="ORF">ACFP2T_35025</name>
</gene>
<dbReference type="RefSeq" id="WP_377429479.1">
    <property type="nucleotide sequence ID" value="NZ_JBHSPR010000042.1"/>
</dbReference>
<accession>A0ABW1KJU5</accession>
<dbReference type="Gene3D" id="2.40.50.140">
    <property type="entry name" value="Nucleic acid-binding proteins"/>
    <property type="match status" value="1"/>
</dbReference>
<dbReference type="CDD" id="cd04458">
    <property type="entry name" value="CSP_CDS"/>
    <property type="match status" value="1"/>
</dbReference>
<protein>
    <submittedName>
        <fullName evidence="3">Cold-shock protein</fullName>
    </submittedName>
</protein>